<feature type="domain" description="Endonuclease/exonuclease/phosphatase" evidence="2">
    <location>
        <begin position="94"/>
        <end position="204"/>
    </location>
</feature>
<dbReference type="OrthoDB" id="416454at2759"/>
<accession>A0A814GCE5</accession>
<dbReference type="PANTHER" id="PTHR33395:SF22">
    <property type="entry name" value="REVERSE TRANSCRIPTASE DOMAIN-CONTAINING PROTEIN"/>
    <property type="match status" value="1"/>
</dbReference>
<feature type="domain" description="Reverse transcriptase" evidence="1">
    <location>
        <begin position="505"/>
        <end position="593"/>
    </location>
</feature>
<dbReference type="Proteomes" id="UP000663877">
    <property type="component" value="Unassembled WGS sequence"/>
</dbReference>
<dbReference type="Pfam" id="PF00078">
    <property type="entry name" value="RVT_1"/>
    <property type="match status" value="1"/>
</dbReference>
<proteinExistence type="predicted"/>
<organism evidence="3 6">
    <name type="scientific">Adineta steineri</name>
    <dbReference type="NCBI Taxonomy" id="433720"/>
    <lineage>
        <taxon>Eukaryota</taxon>
        <taxon>Metazoa</taxon>
        <taxon>Spiralia</taxon>
        <taxon>Gnathifera</taxon>
        <taxon>Rotifera</taxon>
        <taxon>Eurotatoria</taxon>
        <taxon>Bdelloidea</taxon>
        <taxon>Adinetida</taxon>
        <taxon>Adinetidae</taxon>
        <taxon>Adineta</taxon>
    </lineage>
</organism>
<name>A0A814GCE5_9BILA</name>
<evidence type="ECO:0000313" key="3">
    <source>
        <dbReference type="EMBL" id="CAF0992964.1"/>
    </source>
</evidence>
<reference evidence="3" key="1">
    <citation type="submission" date="2021-02" db="EMBL/GenBank/DDBJ databases">
        <authorList>
            <person name="Nowell W R."/>
        </authorList>
    </citation>
    <scope>NUCLEOTIDE SEQUENCE</scope>
</reference>
<evidence type="ECO:0000313" key="5">
    <source>
        <dbReference type="Proteomes" id="UP000663832"/>
    </source>
</evidence>
<protein>
    <recommendedName>
        <fullName evidence="7">Reverse transcriptase domain-containing protein</fullName>
    </recommendedName>
</protein>
<dbReference type="InterPro" id="IPR005135">
    <property type="entry name" value="Endo/exonuclease/phosphatase"/>
</dbReference>
<dbReference type="GO" id="GO:0003824">
    <property type="term" value="F:catalytic activity"/>
    <property type="evidence" value="ECO:0007669"/>
    <property type="project" value="InterPro"/>
</dbReference>
<dbReference type="Proteomes" id="UP000663832">
    <property type="component" value="Unassembled WGS sequence"/>
</dbReference>
<dbReference type="GO" id="GO:0031012">
    <property type="term" value="C:extracellular matrix"/>
    <property type="evidence" value="ECO:0007669"/>
    <property type="project" value="TreeGrafter"/>
</dbReference>
<dbReference type="InterPro" id="IPR036691">
    <property type="entry name" value="Endo/exonu/phosph_ase_sf"/>
</dbReference>
<dbReference type="GO" id="GO:0007508">
    <property type="term" value="P:larval heart development"/>
    <property type="evidence" value="ECO:0007669"/>
    <property type="project" value="TreeGrafter"/>
</dbReference>
<dbReference type="Pfam" id="PF14529">
    <property type="entry name" value="Exo_endo_phos_2"/>
    <property type="match status" value="1"/>
</dbReference>
<sequence>MHCNITSIKKHKEELLARFSIFDIISINETNLKPEQLFSLPGYNIYRNDRENKQGGGVLIAIRNNIQSFEIFNKTIENNETIAVQIKTPGEYLLIASIYSPPNIKLQSELFEQLYNLNNNCLILGDLNAALQSMGSKKTNTKGIQLQQLLEEGYLQCIENDLTTYARNNYEEKIDWILASQPTILSIKNIETHSSFGLKEDHKPLTFNLNLSAEFKPISPRIPYNINAANWKLYRTKLNEFLSKIDEKQTITTTQQIEKYTTDLTESIILAMEAAIPPTNNTIKNYKISRVTKKLIENKHRAYRQWKKTNNDADKKDYYNKRELLNNSLRNDRIDRLNSTMSALRANKMNSSQVWAAVRKFYNKRTKQSYTGELRYQNIIANTDYEKANMFASYFENEVFSEKPDQSPFHEQIRRHVESFKTKIRWKKQLNKNKPPPISSKEIKQILKQLPNSSPGPDKIHNRCLKNYTTSLVQHLEKIFNSIIDIGHIPVAWKQANIILLLKPKKDKKQPSSYRPISLLSCLGKILEKIIKQRMMKELNERNILPIHQAGFRPNRSTLYNITRLERFAHEQLNKRAHAAVIFFDIKGAFDAVCGAKTGN</sequence>
<dbReference type="PANTHER" id="PTHR33395">
    <property type="entry name" value="TRANSCRIPTASE, PUTATIVE-RELATED-RELATED"/>
    <property type="match status" value="1"/>
</dbReference>
<dbReference type="Gene3D" id="3.60.10.10">
    <property type="entry name" value="Endonuclease/exonuclease/phosphatase"/>
    <property type="match status" value="1"/>
</dbReference>
<comment type="caution">
    <text evidence="3">The sequence shown here is derived from an EMBL/GenBank/DDBJ whole genome shotgun (WGS) entry which is preliminary data.</text>
</comment>
<dbReference type="GO" id="GO:0061343">
    <property type="term" value="P:cell adhesion involved in heart morphogenesis"/>
    <property type="evidence" value="ECO:0007669"/>
    <property type="project" value="TreeGrafter"/>
</dbReference>
<dbReference type="SUPFAM" id="SSF56672">
    <property type="entry name" value="DNA/RNA polymerases"/>
    <property type="match status" value="1"/>
</dbReference>
<keyword evidence="5" id="KW-1185">Reference proteome</keyword>
<dbReference type="SUPFAM" id="SSF56219">
    <property type="entry name" value="DNase I-like"/>
    <property type="match status" value="1"/>
</dbReference>
<dbReference type="InterPro" id="IPR000477">
    <property type="entry name" value="RT_dom"/>
</dbReference>
<dbReference type="EMBL" id="CAJNOM010000983">
    <property type="protein sequence ID" value="CAF1583656.1"/>
    <property type="molecule type" value="Genomic_DNA"/>
</dbReference>
<gene>
    <name evidence="3" type="ORF">BJG266_LOCUS15497</name>
    <name evidence="4" type="ORF">QVE165_LOCUS50373</name>
</gene>
<dbReference type="AlphaFoldDB" id="A0A814GCE5"/>
<dbReference type="EMBL" id="CAJNOI010000069">
    <property type="protein sequence ID" value="CAF0992964.1"/>
    <property type="molecule type" value="Genomic_DNA"/>
</dbReference>
<evidence type="ECO:0000313" key="6">
    <source>
        <dbReference type="Proteomes" id="UP000663877"/>
    </source>
</evidence>
<evidence type="ECO:0000259" key="1">
    <source>
        <dbReference type="Pfam" id="PF00078"/>
    </source>
</evidence>
<evidence type="ECO:0000259" key="2">
    <source>
        <dbReference type="Pfam" id="PF14529"/>
    </source>
</evidence>
<dbReference type="InterPro" id="IPR043502">
    <property type="entry name" value="DNA/RNA_pol_sf"/>
</dbReference>
<evidence type="ECO:0000313" key="4">
    <source>
        <dbReference type="EMBL" id="CAF1583656.1"/>
    </source>
</evidence>
<evidence type="ECO:0008006" key="7">
    <source>
        <dbReference type="Google" id="ProtNLM"/>
    </source>
</evidence>